<comment type="caution">
    <text evidence="2">The sequence shown here is derived from an EMBL/GenBank/DDBJ whole genome shotgun (WGS) entry which is preliminary data.</text>
</comment>
<evidence type="ECO:0000256" key="1">
    <source>
        <dbReference type="SAM" id="MobiDB-lite"/>
    </source>
</evidence>
<evidence type="ECO:0000313" key="2">
    <source>
        <dbReference type="EMBL" id="PIR48038.1"/>
    </source>
</evidence>
<dbReference type="Proteomes" id="UP000230084">
    <property type="component" value="Unassembled WGS sequence"/>
</dbReference>
<name>A0A2H0RNE8_9BACT</name>
<reference evidence="2 3" key="1">
    <citation type="submission" date="2017-09" db="EMBL/GenBank/DDBJ databases">
        <title>Depth-based differentiation of microbial function through sediment-hosted aquifers and enrichment of novel symbionts in the deep terrestrial subsurface.</title>
        <authorList>
            <person name="Probst A.J."/>
            <person name="Ladd B."/>
            <person name="Jarett J.K."/>
            <person name="Geller-Mcgrath D.E."/>
            <person name="Sieber C.M."/>
            <person name="Emerson J.B."/>
            <person name="Anantharaman K."/>
            <person name="Thomas B.C."/>
            <person name="Malmstrom R."/>
            <person name="Stieglmeier M."/>
            <person name="Klingl A."/>
            <person name="Woyke T."/>
            <person name="Ryan C.M."/>
            <person name="Banfield J.F."/>
        </authorList>
    </citation>
    <scope>NUCLEOTIDE SEQUENCE [LARGE SCALE GENOMIC DNA]</scope>
    <source>
        <strain evidence="2">CG10_big_fil_rev_8_21_14_0_10_50_16</strain>
    </source>
</reference>
<protein>
    <submittedName>
        <fullName evidence="2">Uncharacterized protein</fullName>
    </submittedName>
</protein>
<proteinExistence type="predicted"/>
<dbReference type="AlphaFoldDB" id="A0A2H0RNE8"/>
<organism evidence="2 3">
    <name type="scientific">Candidatus Uhrbacteria bacterium CG10_big_fil_rev_8_21_14_0_10_50_16</name>
    <dbReference type="NCBI Taxonomy" id="1975039"/>
    <lineage>
        <taxon>Bacteria</taxon>
        <taxon>Candidatus Uhriibacteriota</taxon>
    </lineage>
</organism>
<evidence type="ECO:0000313" key="3">
    <source>
        <dbReference type="Proteomes" id="UP000230084"/>
    </source>
</evidence>
<accession>A0A2H0RNE8</accession>
<feature type="compositionally biased region" description="Polar residues" evidence="1">
    <location>
        <begin position="28"/>
        <end position="40"/>
    </location>
</feature>
<dbReference type="EMBL" id="PCYM01000001">
    <property type="protein sequence ID" value="PIR48038.1"/>
    <property type="molecule type" value="Genomic_DNA"/>
</dbReference>
<sequence>MSTSNSESGFGLEEVSQEEQGIKENAELLSQSPEMESLTSADEKLKDIYETATEALSPSELAERYPELANLDREGVQKAGLELNELVDPNGRSVEMLGAELEIISDVLRELNPSLFDSLASQIKDRDGIDELPSLNRMIRDQLGYAKKGWAKDKNGGSLPKFDVTDAITNMPGEQALKLVDRLSNQLDVFLSEKKRGEELVQKFQVLDGQVSYREKPDILKNEGVDGLAARAVSQGEQGNRLISEMLIPLQEKLKNYKEVVTAKEEAQTSAAQNEAAA</sequence>
<feature type="region of interest" description="Disordered" evidence="1">
    <location>
        <begin position="1"/>
        <end position="50"/>
    </location>
</feature>
<gene>
    <name evidence="2" type="ORF">COV06_01410</name>
</gene>